<protein>
    <submittedName>
        <fullName evidence="2">NAD-binding protein</fullName>
    </submittedName>
</protein>
<dbReference type="STRING" id="27342.A0A0H2RFZ3"/>
<dbReference type="PANTHER" id="PTHR43157:SF31">
    <property type="entry name" value="PHOSPHATIDYLINOSITOL-GLYCAN BIOSYNTHESIS CLASS F PROTEIN"/>
    <property type="match status" value="1"/>
</dbReference>
<reference evidence="2 3" key="1">
    <citation type="submission" date="2015-04" db="EMBL/GenBank/DDBJ databases">
        <title>Complete genome sequence of Schizopora paradoxa KUC8140, a cosmopolitan wood degrader in East Asia.</title>
        <authorList>
            <consortium name="DOE Joint Genome Institute"/>
            <person name="Min B."/>
            <person name="Park H."/>
            <person name="Jang Y."/>
            <person name="Kim J.-J."/>
            <person name="Kim K.H."/>
            <person name="Pangilinan J."/>
            <person name="Lipzen A."/>
            <person name="Riley R."/>
            <person name="Grigoriev I.V."/>
            <person name="Spatafora J.W."/>
            <person name="Choi I.-G."/>
        </authorList>
    </citation>
    <scope>NUCLEOTIDE SEQUENCE [LARGE SCALE GENOMIC DNA]</scope>
    <source>
        <strain evidence="2 3">KUC8140</strain>
    </source>
</reference>
<dbReference type="SUPFAM" id="SSF51735">
    <property type="entry name" value="NAD(P)-binding Rossmann-fold domains"/>
    <property type="match status" value="1"/>
</dbReference>
<dbReference type="PRINTS" id="PR00081">
    <property type="entry name" value="GDHRDH"/>
</dbReference>
<sequence>MKFDPVKDVPELDGKVVIVTGSTSGIGFATAQILVRKGAKVYLAARSEEKAKACLKRIEDEGHEKGTAEWHHLDLADPALAKASAEEFLKKEERLDILSAFSSLVMDEFKMGSRGIQEALTTNHFSPFVFTSVLLPLLKSTATLPNSDVRIINVSSAGYILVSPTQFKTKDDFNLSYEGEWFASMKRYGLSKLCNILWTKELQRRLSDEGSNIICIVLHPGTVFTENVISQVKGFPAILRPVAMPFCRAVMLNPTQGAGTQVIAATTPEAKKNPEKYKGAYLEPMGKIVKLSKTGGNAALAQELWTTTEALLKEMDL</sequence>
<dbReference type="PANTHER" id="PTHR43157">
    <property type="entry name" value="PHOSPHATIDYLINOSITOL-GLYCAN BIOSYNTHESIS CLASS F PROTEIN-RELATED"/>
    <property type="match status" value="1"/>
</dbReference>
<dbReference type="Pfam" id="PF00106">
    <property type="entry name" value="adh_short"/>
    <property type="match status" value="1"/>
</dbReference>
<dbReference type="OrthoDB" id="191139at2759"/>
<organism evidence="2 3">
    <name type="scientific">Schizopora paradoxa</name>
    <dbReference type="NCBI Taxonomy" id="27342"/>
    <lineage>
        <taxon>Eukaryota</taxon>
        <taxon>Fungi</taxon>
        <taxon>Dikarya</taxon>
        <taxon>Basidiomycota</taxon>
        <taxon>Agaricomycotina</taxon>
        <taxon>Agaricomycetes</taxon>
        <taxon>Hymenochaetales</taxon>
        <taxon>Schizoporaceae</taxon>
        <taxon>Schizopora</taxon>
    </lineage>
</organism>
<dbReference type="InterPro" id="IPR036291">
    <property type="entry name" value="NAD(P)-bd_dom_sf"/>
</dbReference>
<dbReference type="InterPro" id="IPR002347">
    <property type="entry name" value="SDR_fam"/>
</dbReference>
<proteinExistence type="predicted"/>
<evidence type="ECO:0000313" key="3">
    <source>
        <dbReference type="Proteomes" id="UP000053477"/>
    </source>
</evidence>
<name>A0A0H2RFZ3_9AGAM</name>
<keyword evidence="3" id="KW-1185">Reference proteome</keyword>
<dbReference type="EMBL" id="KQ086091">
    <property type="protein sequence ID" value="KLO08438.1"/>
    <property type="molecule type" value="Genomic_DNA"/>
</dbReference>
<evidence type="ECO:0000256" key="1">
    <source>
        <dbReference type="ARBA" id="ARBA00023002"/>
    </source>
</evidence>
<evidence type="ECO:0000313" key="2">
    <source>
        <dbReference type="EMBL" id="KLO08438.1"/>
    </source>
</evidence>
<dbReference type="AlphaFoldDB" id="A0A0H2RFZ3"/>
<dbReference type="Proteomes" id="UP000053477">
    <property type="component" value="Unassembled WGS sequence"/>
</dbReference>
<accession>A0A0H2RFZ3</accession>
<dbReference type="Gene3D" id="3.40.50.720">
    <property type="entry name" value="NAD(P)-binding Rossmann-like Domain"/>
    <property type="match status" value="1"/>
</dbReference>
<dbReference type="GO" id="GO:0016491">
    <property type="term" value="F:oxidoreductase activity"/>
    <property type="evidence" value="ECO:0007669"/>
    <property type="project" value="UniProtKB-KW"/>
</dbReference>
<keyword evidence="1" id="KW-0560">Oxidoreductase</keyword>
<gene>
    <name evidence="2" type="ORF">SCHPADRAFT_835321</name>
</gene>
<dbReference type="InParanoid" id="A0A0H2RFZ3"/>